<dbReference type="GO" id="GO:0003713">
    <property type="term" value="F:transcription coactivator activity"/>
    <property type="evidence" value="ECO:0007669"/>
    <property type="project" value="TreeGrafter"/>
</dbReference>
<dbReference type="EMBL" id="LSSM01007549">
    <property type="protein sequence ID" value="OMJ07853.1"/>
    <property type="molecule type" value="Genomic_DNA"/>
</dbReference>
<dbReference type="AlphaFoldDB" id="A0A1R1WXU7"/>
<evidence type="ECO:0000256" key="1">
    <source>
        <dbReference type="ARBA" id="ARBA00008296"/>
    </source>
</evidence>
<evidence type="ECO:0000259" key="4">
    <source>
        <dbReference type="Pfam" id="PF06244"/>
    </source>
</evidence>
<proteinExistence type="inferred from homology"/>
<protein>
    <submittedName>
        <fullName evidence="6">Coiled-coil domain-containing protein</fullName>
    </submittedName>
</protein>
<organism evidence="6 9">
    <name type="scientific">Smittium culicis</name>
    <dbReference type="NCBI Taxonomy" id="133412"/>
    <lineage>
        <taxon>Eukaryota</taxon>
        <taxon>Fungi</taxon>
        <taxon>Fungi incertae sedis</taxon>
        <taxon>Zoopagomycota</taxon>
        <taxon>Kickxellomycotina</taxon>
        <taxon>Harpellomycetes</taxon>
        <taxon>Harpellales</taxon>
        <taxon>Legeriomycetaceae</taxon>
        <taxon>Smittium</taxon>
    </lineage>
</organism>
<accession>A0A1R1WXU7</accession>
<dbReference type="InterPro" id="IPR054413">
    <property type="entry name" value="LSO1/2"/>
</dbReference>
<feature type="compositionally biased region" description="Low complexity" evidence="3">
    <location>
        <begin position="117"/>
        <end position="136"/>
    </location>
</feature>
<feature type="compositionally biased region" description="Basic and acidic residues" evidence="3">
    <location>
        <begin position="24"/>
        <end position="39"/>
    </location>
</feature>
<evidence type="ECO:0000313" key="7">
    <source>
        <dbReference type="EMBL" id="OMJ07853.1"/>
    </source>
</evidence>
<dbReference type="PANTHER" id="PTHR21680">
    <property type="entry name" value="COILED-COIL DOMAIN-CONTAINING PROTEIN 124"/>
    <property type="match status" value="1"/>
</dbReference>
<dbReference type="EMBL" id="LSSM01007714">
    <property type="protein sequence ID" value="OMJ07167.1"/>
    <property type="molecule type" value="Genomic_DNA"/>
</dbReference>
<dbReference type="GO" id="GO:0006366">
    <property type="term" value="P:transcription by RNA polymerase II"/>
    <property type="evidence" value="ECO:0007669"/>
    <property type="project" value="TreeGrafter"/>
</dbReference>
<feature type="compositionally biased region" description="Basic and acidic residues" evidence="3">
    <location>
        <begin position="50"/>
        <end position="59"/>
    </location>
</feature>
<evidence type="ECO:0000313" key="6">
    <source>
        <dbReference type="EMBL" id="OMJ07167.1"/>
    </source>
</evidence>
<name>A0A1R1WXU7_9FUNG</name>
<feature type="domain" description="LSO1/LSO2" evidence="5">
    <location>
        <begin position="10"/>
        <end position="79"/>
    </location>
</feature>
<dbReference type="EMBL" id="LSSM01002640">
    <property type="protein sequence ID" value="OMJ20918.1"/>
    <property type="molecule type" value="Genomic_DNA"/>
</dbReference>
<keyword evidence="9" id="KW-1185">Reference proteome</keyword>
<keyword evidence="2" id="KW-0175">Coiled coil</keyword>
<dbReference type="Pfam" id="PF06244">
    <property type="entry name" value="Ccdc124"/>
    <property type="match status" value="1"/>
</dbReference>
<dbReference type="InterPro" id="IPR010422">
    <property type="entry name" value="Ccdc124/Oxs1"/>
</dbReference>
<evidence type="ECO:0000313" key="9">
    <source>
        <dbReference type="Proteomes" id="UP000187429"/>
    </source>
</evidence>
<evidence type="ECO:0000259" key="5">
    <source>
        <dbReference type="Pfam" id="PF22048"/>
    </source>
</evidence>
<dbReference type="Pfam" id="PF22048">
    <property type="entry name" value="LSO1_2-like"/>
    <property type="match status" value="1"/>
</dbReference>
<feature type="region of interest" description="Disordered" evidence="3">
    <location>
        <begin position="84"/>
        <end position="149"/>
    </location>
</feature>
<feature type="compositionally biased region" description="Low complexity" evidence="3">
    <location>
        <begin position="11"/>
        <end position="23"/>
    </location>
</feature>
<feature type="domain" description="Coiled-coil" evidence="4">
    <location>
        <begin position="190"/>
        <end position="246"/>
    </location>
</feature>
<dbReference type="InterPro" id="IPR054414">
    <property type="entry name" value="Ccdc124/Oxs1_C"/>
</dbReference>
<dbReference type="Proteomes" id="UP000187429">
    <property type="component" value="Unassembled WGS sequence"/>
</dbReference>
<feature type="compositionally biased region" description="Pro residues" evidence="3">
    <location>
        <begin position="105"/>
        <end position="116"/>
    </location>
</feature>
<dbReference type="PANTHER" id="PTHR21680:SF0">
    <property type="entry name" value="COILED-COIL DOMAIN-CONTAINING PROTEIN 124"/>
    <property type="match status" value="1"/>
</dbReference>
<comment type="similarity">
    <text evidence="1">Belongs to the CCDC124 family.</text>
</comment>
<evidence type="ECO:0000256" key="2">
    <source>
        <dbReference type="ARBA" id="ARBA00023054"/>
    </source>
</evidence>
<dbReference type="OrthoDB" id="76412at2759"/>
<dbReference type="GO" id="GO:0005634">
    <property type="term" value="C:nucleus"/>
    <property type="evidence" value="ECO:0007669"/>
    <property type="project" value="TreeGrafter"/>
</dbReference>
<evidence type="ECO:0000256" key="3">
    <source>
        <dbReference type="SAM" id="MobiDB-lite"/>
    </source>
</evidence>
<sequence length="276" mass="30687">MAKKFKGENSKVTAAKQKKAVAQGEKDSKKALQEEKKLQEQWSVGSNESKQLKKEQEFAKKQERLEKKKEKELLLKAEEELIIKQAKKPPAASTKLFSTVKKTQPQPPPPTIPSSTPPSASKTSSKATSLNASASTFVPKTSSSIDPLPIESFSASGINAAIDMFDSITLESSIASEHQNIKIDKSSNLAGLVDRHPERRHKAALKAYEERELPRLKLENKGLRLQQLKQLLWKEWLKSPENPFNQSIISHNASQDQIKAALEAKLDSSKSYFASN</sequence>
<evidence type="ECO:0000313" key="8">
    <source>
        <dbReference type="EMBL" id="OMJ20918.1"/>
    </source>
</evidence>
<reference evidence="9" key="2">
    <citation type="submission" date="2017-01" db="EMBL/GenBank/DDBJ databases">
        <authorList>
            <person name="Wang Y."/>
            <person name="White M."/>
            <person name="Kvist S."/>
            <person name="Moncalvo J.-M."/>
        </authorList>
    </citation>
    <scope>NUCLEOTIDE SEQUENCE [LARGE SCALE GENOMIC DNA]</scope>
    <source>
        <strain evidence="9">ID-206-W2</strain>
    </source>
</reference>
<feature type="region of interest" description="Disordered" evidence="3">
    <location>
        <begin position="1"/>
        <end position="59"/>
    </location>
</feature>
<comment type="caution">
    <text evidence="6">The sequence shown here is derived from an EMBL/GenBank/DDBJ whole genome shotgun (WGS) entry which is preliminary data.</text>
</comment>
<reference evidence="6" key="1">
    <citation type="submission" date="2017-01" db="EMBL/GenBank/DDBJ databases">
        <authorList>
            <person name="Mah S.A."/>
            <person name="Swanson W.J."/>
            <person name="Moy G.W."/>
            <person name="Vacquier V.D."/>
        </authorList>
    </citation>
    <scope>NUCLEOTIDE SEQUENCE [LARGE SCALE GENOMIC DNA]</scope>
    <source>
        <strain evidence="6">ID-206-W2</strain>
    </source>
</reference>
<gene>
    <name evidence="7" type="ORF">AYI69_g11299</name>
    <name evidence="6" type="ORF">AYI69_g11548</name>
    <name evidence="8" type="ORF">AYI69_g6040</name>
</gene>